<feature type="transmembrane region" description="Helical" evidence="1">
    <location>
        <begin position="149"/>
        <end position="167"/>
    </location>
</feature>
<feature type="transmembrane region" description="Helical" evidence="1">
    <location>
        <begin position="173"/>
        <end position="191"/>
    </location>
</feature>
<feature type="transmembrane region" description="Helical" evidence="1">
    <location>
        <begin position="242"/>
        <end position="260"/>
    </location>
</feature>
<sequence length="269" mass="30455">MDQTIAEEHLTIYTAPDWMILLSLILIGGIYWTVNKKFGFQALYLTTFSLSISCIIMLYVPLIYISAEPVPLTHINVQTIMTFFTFFIPLARNRTEAVLCLFPPTVISVVHLLFFETPVFSVVGGIVIGGFIIYAFYHTLDWIGGMPEPYILTFSIILPLFIAAIIYPAEELLLYPGILLGVGVGSTLESFKVRFDVQRQSFLRKLIGFIIGAAGLAVIYGIDRFVEPIFPFPEITTGVIAGLWMTFISPVVFIFLKIYYKHSRRMTYF</sequence>
<accession>A0A1H3KUE7</accession>
<dbReference type="OrthoDB" id="2839959at2"/>
<gene>
    <name evidence="2" type="ORF">SAMN05421736_102264</name>
</gene>
<name>A0A1H3KUE7_9BACI</name>
<keyword evidence="1" id="KW-0812">Transmembrane</keyword>
<dbReference type="EMBL" id="FNPI01000002">
    <property type="protein sequence ID" value="SDY55837.1"/>
    <property type="molecule type" value="Genomic_DNA"/>
</dbReference>
<keyword evidence="1" id="KW-1133">Transmembrane helix</keyword>
<feature type="transmembrane region" description="Helical" evidence="1">
    <location>
        <begin position="42"/>
        <end position="65"/>
    </location>
</feature>
<protein>
    <submittedName>
        <fullName evidence="2">Uncharacterized protein</fullName>
    </submittedName>
</protein>
<evidence type="ECO:0000313" key="3">
    <source>
        <dbReference type="Proteomes" id="UP000198935"/>
    </source>
</evidence>
<evidence type="ECO:0000313" key="2">
    <source>
        <dbReference type="EMBL" id="SDY55837.1"/>
    </source>
</evidence>
<reference evidence="3" key="1">
    <citation type="submission" date="2016-10" db="EMBL/GenBank/DDBJ databases">
        <authorList>
            <person name="Varghese N."/>
            <person name="Submissions S."/>
        </authorList>
    </citation>
    <scope>NUCLEOTIDE SEQUENCE [LARGE SCALE GENOMIC DNA]</scope>
    <source>
        <strain evidence="3">SP</strain>
    </source>
</reference>
<organism evidence="2 3">
    <name type="scientific">Evansella caseinilytica</name>
    <dbReference type="NCBI Taxonomy" id="1503961"/>
    <lineage>
        <taxon>Bacteria</taxon>
        <taxon>Bacillati</taxon>
        <taxon>Bacillota</taxon>
        <taxon>Bacilli</taxon>
        <taxon>Bacillales</taxon>
        <taxon>Bacillaceae</taxon>
        <taxon>Evansella</taxon>
    </lineage>
</organism>
<feature type="transmembrane region" description="Helical" evidence="1">
    <location>
        <begin position="203"/>
        <end position="222"/>
    </location>
</feature>
<evidence type="ECO:0000256" key="1">
    <source>
        <dbReference type="SAM" id="Phobius"/>
    </source>
</evidence>
<keyword evidence="1" id="KW-0472">Membrane</keyword>
<feature type="transmembrane region" description="Helical" evidence="1">
    <location>
        <begin position="120"/>
        <end position="137"/>
    </location>
</feature>
<dbReference type="Proteomes" id="UP000198935">
    <property type="component" value="Unassembled WGS sequence"/>
</dbReference>
<feature type="transmembrane region" description="Helical" evidence="1">
    <location>
        <begin position="18"/>
        <end position="35"/>
    </location>
</feature>
<feature type="transmembrane region" description="Helical" evidence="1">
    <location>
        <begin position="71"/>
        <end position="90"/>
    </location>
</feature>
<dbReference type="AlphaFoldDB" id="A0A1H3KUE7"/>
<keyword evidence="3" id="KW-1185">Reference proteome</keyword>
<feature type="transmembrane region" description="Helical" evidence="1">
    <location>
        <begin position="97"/>
        <end position="114"/>
    </location>
</feature>
<proteinExistence type="predicted"/>